<gene>
    <name evidence="1" type="ORF">LEA_01316</name>
</gene>
<dbReference type="SUPFAM" id="SSF52540">
    <property type="entry name" value="P-loop containing nucleoside triphosphate hydrolases"/>
    <property type="match status" value="1"/>
</dbReference>
<feature type="non-terminal residue" evidence="1">
    <location>
        <position position="1"/>
    </location>
</feature>
<organism evidence="1">
    <name type="scientific">human gut metagenome</name>
    <dbReference type="NCBI Taxonomy" id="408170"/>
    <lineage>
        <taxon>unclassified sequences</taxon>
        <taxon>metagenomes</taxon>
        <taxon>organismal metagenomes</taxon>
    </lineage>
</organism>
<reference evidence="1" key="1">
    <citation type="journal article" date="2013" name="Environ. Microbiol.">
        <title>Microbiota from the distal guts of lean and obese adolescents exhibit partial functional redundancy besides clear differences in community structure.</title>
        <authorList>
            <person name="Ferrer M."/>
            <person name="Ruiz A."/>
            <person name="Lanza F."/>
            <person name="Haange S.B."/>
            <person name="Oberbach A."/>
            <person name="Till H."/>
            <person name="Bargiela R."/>
            <person name="Campoy C."/>
            <person name="Segura M.T."/>
            <person name="Richter M."/>
            <person name="von Bergen M."/>
            <person name="Seifert J."/>
            <person name="Suarez A."/>
        </authorList>
    </citation>
    <scope>NUCLEOTIDE SEQUENCE</scope>
</reference>
<dbReference type="PANTHER" id="PTHR34704">
    <property type="entry name" value="ATPASE"/>
    <property type="match status" value="1"/>
</dbReference>
<sequence>KDGDKDYESYRQLQLAHFYDSLVIAGLSTKESKPTCWREAFLLLRKVLEGKRNRRKIIFIDELPWLAGPQSSEMIAELGYFWNSWADSERNIILIVCGSATSWMLDNVIHDYGGLHGRLTETIKLFPFTLAECEKYYKKNGFHLSRYEMCVSYMAIGGIPYYLDKLRNDRTVTDNIDSIFFADELIHQEFKDVYTGLYSSKEKYVDIVKAIGSKFYGMTQSELSKATGIKTGGTLTKLLDNLRESGITREYPRYGKERVETVYQLKDFFS</sequence>
<protein>
    <submittedName>
        <fullName evidence="1">ATPase</fullName>
    </submittedName>
</protein>
<proteinExistence type="predicted"/>
<comment type="caution">
    <text evidence="1">The sequence shown here is derived from an EMBL/GenBank/DDBJ whole genome shotgun (WGS) entry which is preliminary data.</text>
</comment>
<evidence type="ECO:0000313" key="1">
    <source>
        <dbReference type="EMBL" id="EKC80499.1"/>
    </source>
</evidence>
<feature type="non-terminal residue" evidence="1">
    <location>
        <position position="270"/>
    </location>
</feature>
<accession>K1UK34</accession>
<dbReference type="SUPFAM" id="SSF46785">
    <property type="entry name" value="Winged helix' DNA-binding domain"/>
    <property type="match status" value="1"/>
</dbReference>
<dbReference type="InterPro" id="IPR036390">
    <property type="entry name" value="WH_DNA-bd_sf"/>
</dbReference>
<dbReference type="PANTHER" id="PTHR34704:SF1">
    <property type="entry name" value="ATPASE"/>
    <property type="match status" value="1"/>
</dbReference>
<dbReference type="InterPro" id="IPR027417">
    <property type="entry name" value="P-loop_NTPase"/>
</dbReference>
<dbReference type="AlphaFoldDB" id="K1UK34"/>
<dbReference type="EMBL" id="AJWY01000918">
    <property type="protein sequence ID" value="EKC80499.1"/>
    <property type="molecule type" value="Genomic_DNA"/>
</dbReference>
<dbReference type="Gene3D" id="3.40.50.300">
    <property type="entry name" value="P-loop containing nucleotide triphosphate hydrolases"/>
    <property type="match status" value="1"/>
</dbReference>
<name>K1UK34_9ZZZZ</name>